<comment type="similarity">
    <text evidence="1">Belongs to the NmrA-type oxidoreductase family.</text>
</comment>
<dbReference type="Gene3D" id="3.90.25.10">
    <property type="entry name" value="UDP-galactose 4-epimerase, domain 1"/>
    <property type="match status" value="1"/>
</dbReference>
<keyword evidence="5" id="KW-1185">Reference proteome</keyword>
<dbReference type="Proteomes" id="UP000799537">
    <property type="component" value="Unassembled WGS sequence"/>
</dbReference>
<accession>A0A6A6CVM6</accession>
<dbReference type="PANTHER" id="PTHR42748:SF26">
    <property type="entry name" value="NMRA-LIKE DOMAIN-CONTAINING PROTEIN"/>
    <property type="match status" value="1"/>
</dbReference>
<protein>
    <recommendedName>
        <fullName evidence="3">NmrA-like domain-containing protein</fullName>
    </recommendedName>
</protein>
<sequence>MASKKLFVVIGITGNQGGSVAKTFLSDPNLQDRYRLRGISRNPLSDASKSLSAQGVEIVQADLHDPQSLAKAFEGANVIFSVTDFWALYFNPDNQAKAQEQEKSIGQVAYELEYEQGRNIADAAARVPELERLVVSMLSSPKKWTKGRYQQLWHYESKADMISYINEKHSALSAKMSGLNMGVFFYSWKIVNLIGPRKNEEGVHVLTLPCKGENPCPLVDPRNDTGPFVRALLQVEPGVQLYGETSLRSWMEWLELWGKTLNRPVRYEQVSVEWYEKELRAQGYPEGFGTEIAEMFEFMDTYGYDGGDPACKRKEELGVPIPDLSDVAEYIRSEDWSPLG</sequence>
<dbReference type="GO" id="GO:0005634">
    <property type="term" value="C:nucleus"/>
    <property type="evidence" value="ECO:0007669"/>
    <property type="project" value="TreeGrafter"/>
</dbReference>
<name>A0A6A6CVM6_ZASCE</name>
<evidence type="ECO:0000313" key="5">
    <source>
        <dbReference type="Proteomes" id="UP000799537"/>
    </source>
</evidence>
<keyword evidence="2" id="KW-0521">NADP</keyword>
<dbReference type="InterPro" id="IPR008030">
    <property type="entry name" value="NmrA-like"/>
</dbReference>
<evidence type="ECO:0000256" key="2">
    <source>
        <dbReference type="ARBA" id="ARBA00022857"/>
    </source>
</evidence>
<gene>
    <name evidence="4" type="ORF">M409DRAFT_18353</name>
</gene>
<dbReference type="SUPFAM" id="SSF51735">
    <property type="entry name" value="NAD(P)-binding Rossmann-fold domains"/>
    <property type="match status" value="1"/>
</dbReference>
<dbReference type="EMBL" id="ML993583">
    <property type="protein sequence ID" value="KAF2171237.1"/>
    <property type="molecule type" value="Genomic_DNA"/>
</dbReference>
<dbReference type="AlphaFoldDB" id="A0A6A6CVM6"/>
<dbReference type="PANTHER" id="PTHR42748">
    <property type="entry name" value="NITROGEN METABOLITE REPRESSION PROTEIN NMRA FAMILY MEMBER"/>
    <property type="match status" value="1"/>
</dbReference>
<organism evidence="4 5">
    <name type="scientific">Zasmidium cellare ATCC 36951</name>
    <dbReference type="NCBI Taxonomy" id="1080233"/>
    <lineage>
        <taxon>Eukaryota</taxon>
        <taxon>Fungi</taxon>
        <taxon>Dikarya</taxon>
        <taxon>Ascomycota</taxon>
        <taxon>Pezizomycotina</taxon>
        <taxon>Dothideomycetes</taxon>
        <taxon>Dothideomycetidae</taxon>
        <taxon>Mycosphaerellales</taxon>
        <taxon>Mycosphaerellaceae</taxon>
        <taxon>Zasmidium</taxon>
    </lineage>
</organism>
<dbReference type="Pfam" id="PF05368">
    <property type="entry name" value="NmrA"/>
    <property type="match status" value="1"/>
</dbReference>
<dbReference type="Gene3D" id="3.40.50.720">
    <property type="entry name" value="NAD(P)-binding Rossmann-like Domain"/>
    <property type="match status" value="1"/>
</dbReference>
<feature type="domain" description="NmrA-like" evidence="3">
    <location>
        <begin position="4"/>
        <end position="330"/>
    </location>
</feature>
<dbReference type="InterPro" id="IPR036291">
    <property type="entry name" value="NAD(P)-bd_dom_sf"/>
</dbReference>
<dbReference type="InterPro" id="IPR051164">
    <property type="entry name" value="NmrA-like_oxidored"/>
</dbReference>
<evidence type="ECO:0000259" key="3">
    <source>
        <dbReference type="Pfam" id="PF05368"/>
    </source>
</evidence>
<evidence type="ECO:0000313" key="4">
    <source>
        <dbReference type="EMBL" id="KAF2171237.1"/>
    </source>
</evidence>
<dbReference type="GeneID" id="54557734"/>
<dbReference type="OrthoDB" id="3358371at2759"/>
<proteinExistence type="inferred from homology"/>
<reference evidence="4" key="1">
    <citation type="journal article" date="2020" name="Stud. Mycol.">
        <title>101 Dothideomycetes genomes: a test case for predicting lifestyles and emergence of pathogens.</title>
        <authorList>
            <person name="Haridas S."/>
            <person name="Albert R."/>
            <person name="Binder M."/>
            <person name="Bloem J."/>
            <person name="Labutti K."/>
            <person name="Salamov A."/>
            <person name="Andreopoulos B."/>
            <person name="Baker S."/>
            <person name="Barry K."/>
            <person name="Bills G."/>
            <person name="Bluhm B."/>
            <person name="Cannon C."/>
            <person name="Castanera R."/>
            <person name="Culley D."/>
            <person name="Daum C."/>
            <person name="Ezra D."/>
            <person name="Gonzalez J."/>
            <person name="Henrissat B."/>
            <person name="Kuo A."/>
            <person name="Liang C."/>
            <person name="Lipzen A."/>
            <person name="Lutzoni F."/>
            <person name="Magnuson J."/>
            <person name="Mondo S."/>
            <person name="Nolan M."/>
            <person name="Ohm R."/>
            <person name="Pangilinan J."/>
            <person name="Park H.-J."/>
            <person name="Ramirez L."/>
            <person name="Alfaro M."/>
            <person name="Sun H."/>
            <person name="Tritt A."/>
            <person name="Yoshinaga Y."/>
            <person name="Zwiers L.-H."/>
            <person name="Turgeon B."/>
            <person name="Goodwin S."/>
            <person name="Spatafora J."/>
            <person name="Crous P."/>
            <person name="Grigoriev I."/>
        </authorList>
    </citation>
    <scope>NUCLEOTIDE SEQUENCE</scope>
    <source>
        <strain evidence="4">ATCC 36951</strain>
    </source>
</reference>
<dbReference type="RefSeq" id="XP_033672126.1">
    <property type="nucleotide sequence ID" value="XM_033804462.1"/>
</dbReference>
<evidence type="ECO:0000256" key="1">
    <source>
        <dbReference type="ARBA" id="ARBA00006328"/>
    </source>
</evidence>